<feature type="region of interest" description="Disordered" evidence="6">
    <location>
        <begin position="1514"/>
        <end position="1572"/>
    </location>
</feature>
<protein>
    <recommendedName>
        <fullName evidence="9">G-protein coupled receptors family 3 profile domain-containing protein</fullName>
    </recommendedName>
</protein>
<feature type="domain" description="G-protein coupled receptors family 3 profile" evidence="9">
    <location>
        <begin position="1260"/>
        <end position="1480"/>
    </location>
</feature>
<feature type="compositionally biased region" description="Low complexity" evidence="6">
    <location>
        <begin position="1536"/>
        <end position="1552"/>
    </location>
</feature>
<comment type="caution">
    <text evidence="10">The sequence shown here is derived from an EMBL/GenBank/DDBJ whole genome shotgun (WGS) entry which is preliminary data.</text>
</comment>
<organism evidence="10 11">
    <name type="scientific">Heterodera trifolii</name>
    <dbReference type="NCBI Taxonomy" id="157864"/>
    <lineage>
        <taxon>Eukaryota</taxon>
        <taxon>Metazoa</taxon>
        <taxon>Ecdysozoa</taxon>
        <taxon>Nematoda</taxon>
        <taxon>Chromadorea</taxon>
        <taxon>Rhabditida</taxon>
        <taxon>Tylenchina</taxon>
        <taxon>Tylenchomorpha</taxon>
        <taxon>Tylenchoidea</taxon>
        <taxon>Heteroderidae</taxon>
        <taxon>Heteroderinae</taxon>
        <taxon>Heterodera</taxon>
    </lineage>
</organism>
<keyword evidence="3 7" id="KW-1133">Transmembrane helix</keyword>
<evidence type="ECO:0000256" key="7">
    <source>
        <dbReference type="SAM" id="Phobius"/>
    </source>
</evidence>
<feature type="transmembrane region" description="Helical" evidence="7">
    <location>
        <begin position="1389"/>
        <end position="1410"/>
    </location>
</feature>
<feature type="transmembrane region" description="Helical" evidence="7">
    <location>
        <begin position="1225"/>
        <end position="1251"/>
    </location>
</feature>
<feature type="region of interest" description="Disordered" evidence="6">
    <location>
        <begin position="23"/>
        <end position="54"/>
    </location>
</feature>
<dbReference type="GO" id="GO:0016020">
    <property type="term" value="C:membrane"/>
    <property type="evidence" value="ECO:0007669"/>
    <property type="project" value="UniProtKB-SubCell"/>
</dbReference>
<dbReference type="Gene3D" id="3.40.50.2300">
    <property type="match status" value="3"/>
</dbReference>
<dbReference type="InterPro" id="IPR017978">
    <property type="entry name" value="GPCR_3_C"/>
</dbReference>
<dbReference type="InterPro" id="IPR050726">
    <property type="entry name" value="mGluR"/>
</dbReference>
<evidence type="ECO:0000313" key="11">
    <source>
        <dbReference type="Proteomes" id="UP001620626"/>
    </source>
</evidence>
<dbReference type="PROSITE" id="PS50259">
    <property type="entry name" value="G_PROTEIN_RECEP_F3_4"/>
    <property type="match status" value="1"/>
</dbReference>
<dbReference type="PANTHER" id="PTHR24060">
    <property type="entry name" value="METABOTROPIC GLUTAMATE RECEPTOR"/>
    <property type="match status" value="1"/>
</dbReference>
<evidence type="ECO:0000256" key="5">
    <source>
        <dbReference type="ARBA" id="ARBA00023180"/>
    </source>
</evidence>
<accession>A0ABD2JMC3</accession>
<feature type="transmembrane region" description="Helical" evidence="7">
    <location>
        <begin position="1294"/>
        <end position="1316"/>
    </location>
</feature>
<keyword evidence="2 7" id="KW-0812">Transmembrane</keyword>
<evidence type="ECO:0000256" key="4">
    <source>
        <dbReference type="ARBA" id="ARBA00023136"/>
    </source>
</evidence>
<feature type="compositionally biased region" description="Acidic residues" evidence="6">
    <location>
        <begin position="41"/>
        <end position="52"/>
    </location>
</feature>
<evidence type="ECO:0000256" key="6">
    <source>
        <dbReference type="SAM" id="MobiDB-lite"/>
    </source>
</evidence>
<sequence length="1622" mass="180202">MNPSQICLLAFCLQISQFISAGGIENPQNNGEERKQKNSEEAEANAETEAEEGTFKERTKLAHCDVFDPFKVLPAETGHFQVGGAFPLHGQNCVKLVPSSVQDVVAIQWALAHWNEQMPPSVNGAKEKETTQFKFIRPKLGLFAGESCSQPKEAISQTLRFLDSVGYHEPSGCANSEEEAKRISELPKLIGLLMPKDRQSAESVAQMLRPAALPIAAFSAASAQALVDANVHRFTTTAPLFKDYVKTLVELLKMLGSDLVSIVDFGDDFAYTPLLQEKLRAEGISTAEVVSFDHPMLPSILSASDAKIIVSLVPHRILRNARLGELRALVELHKLWVGIDTELDGGTDAAATDGEGNAAVDFLPEDSELRQNAKLQFVTIRRRVRQLKEFSAYFLRVLQSNHAHYTLLRAYAEQVFDCDVTVGTGRNCTDGLLSAERMAKLHRQSNTAEAAILLTYALARATEWIQSKKELAQKCTERGSFAVCHDAIRTALLSFSPNDRLISGGSVRMPPGFAKQLSEMNFFETPEGVVQLKGIGIEAIVAEREDKDGANLYRLLEYRTTDPQKQKNVEKFVVPQKLRQFRSRCRQFRPFCGDRCELATRRSSDNTFLSIPQQYPFFIAAMFDLKGPNCRLSADAKGATMGQEIALPLAFVHAVSTFRRRNSPQSLLFNSDQANPMDIGAVLVDTCSSGRELLEFLVDSERNCYKFSQAERNWTVAAGATIGYIIGAQHDANQDGIIQAMFEKAETSPVIGIGTDQPGQISQKGPLFTEGPNHRSTALALAQFLRRMHWQYVNVVLDRSSFSSVALFKQFDRIASFAGICFADLAIIGEQRGPNPTMERESENEDGAGEGEEAHLKRTKAKRGSSAAKASAATEEEQRRRFTGVGPPNANVTLVFASAEQAAEYMGARVQFGGTVTGIPTVHVMLGDAHNFHLHDPTNLAQFAGTLSFQGKDFATVEFQNWLQTVTPLSLPEPWFWRYVEETWHCSLFRNSFSHFNGRMCTGEERLNVKGMGRLSKAGNLAKGVDRLLKAIDKAHKKLCTREKLCDEFIENGRKLTREYLRKSAKEESAEMFEVFEFVPVDHHGNFDYSLMANLSLPRTSTDSSAGAFSPNNNPSMSNIAINFFADYRPFAYGVPITRDSPSATVISRCKSPFCKCPLMMSDDFHFGADVSAWLGHNSVFRREPSRQRMAEISEDDEFLLRERMADEPEIRELSADAVDREVAWAIRAILLSLSALLSAIAVGTLLCILFKIWRRTIRGSQSLGILLLLGIITMHLSAFLFTTEGANEPFLCLLRIALPAMAHAICFGVIIVKAVQLRNAELLSSSGGAFAQQISYWNYWLLLFFIVTVQTVICFRWILPDVFWPLSPPPPMAMPSPFFALRCPHSSALFLLAQIYTFFLLFLALFLSAQNRSIKRNYKEAKWLFITSLICSLILIAWAVFHTLVSVQHMEYLSVLELHLTGSILLAFVFGPKLYVLLFYEPVVVQFDTDGCAHGDKALDLFEAADWVPHSLRDRNAHSPTLSTGSSDGNEGRNTRNSLNNHNNSTSRLNSGNSSMRGTQRRANDDGEEEKVTSAFHTVMRKKISTGSNAAHKLHRTVSESARNSTRDSFCAGTTATKCQQ</sequence>
<keyword evidence="5" id="KW-0325">Glycoprotein</keyword>
<dbReference type="CDD" id="cd13953">
    <property type="entry name" value="7tm_classC_mGluR-like"/>
    <property type="match status" value="1"/>
</dbReference>
<feature type="compositionally biased region" description="Basic and acidic residues" evidence="6">
    <location>
        <begin position="31"/>
        <end position="40"/>
    </location>
</feature>
<comment type="subcellular location">
    <subcellularLocation>
        <location evidence="1">Membrane</location>
        <topology evidence="1">Multi-pass membrane protein</topology>
    </subcellularLocation>
</comment>
<dbReference type="EMBL" id="JBICBT010000941">
    <property type="protein sequence ID" value="KAL3091756.1"/>
    <property type="molecule type" value="Genomic_DNA"/>
</dbReference>
<dbReference type="InterPro" id="IPR028082">
    <property type="entry name" value="Peripla_BP_I"/>
</dbReference>
<keyword evidence="8" id="KW-0732">Signal</keyword>
<evidence type="ECO:0000256" key="2">
    <source>
        <dbReference type="ARBA" id="ARBA00022692"/>
    </source>
</evidence>
<dbReference type="SUPFAM" id="SSF53822">
    <property type="entry name" value="Periplasmic binding protein-like I"/>
    <property type="match status" value="2"/>
</dbReference>
<evidence type="ECO:0000256" key="1">
    <source>
        <dbReference type="ARBA" id="ARBA00004141"/>
    </source>
</evidence>
<keyword evidence="4 7" id="KW-0472">Membrane</keyword>
<feature type="compositionally biased region" description="Low complexity" evidence="6">
    <location>
        <begin position="864"/>
        <end position="873"/>
    </location>
</feature>
<feature type="transmembrane region" description="Helical" evidence="7">
    <location>
        <begin position="1337"/>
        <end position="1360"/>
    </location>
</feature>
<reference evidence="10 11" key="1">
    <citation type="submission" date="2024-10" db="EMBL/GenBank/DDBJ databases">
        <authorList>
            <person name="Kim D."/>
        </authorList>
    </citation>
    <scope>NUCLEOTIDE SEQUENCE [LARGE SCALE GENOMIC DNA]</scope>
    <source>
        <strain evidence="10">BH-2024</strain>
    </source>
</reference>
<feature type="transmembrane region" description="Helical" evidence="7">
    <location>
        <begin position="1263"/>
        <end position="1282"/>
    </location>
</feature>
<feature type="compositionally biased region" description="Acidic residues" evidence="6">
    <location>
        <begin position="842"/>
        <end position="851"/>
    </location>
</feature>
<evidence type="ECO:0000256" key="8">
    <source>
        <dbReference type="SAM" id="SignalP"/>
    </source>
</evidence>
<feature type="transmembrane region" description="Helical" evidence="7">
    <location>
        <begin position="1462"/>
        <end position="1481"/>
    </location>
</feature>
<gene>
    <name evidence="10" type="ORF">niasHT_024338</name>
</gene>
<proteinExistence type="predicted"/>
<keyword evidence="11" id="KW-1185">Reference proteome</keyword>
<feature type="compositionally biased region" description="Polar residues" evidence="6">
    <location>
        <begin position="1519"/>
        <end position="1530"/>
    </location>
</feature>
<dbReference type="Proteomes" id="UP001620626">
    <property type="component" value="Unassembled WGS sequence"/>
</dbReference>
<feature type="chain" id="PRO_5044802200" description="G-protein coupled receptors family 3 profile domain-containing protein" evidence="8">
    <location>
        <begin position="22"/>
        <end position="1622"/>
    </location>
</feature>
<feature type="signal peptide" evidence="8">
    <location>
        <begin position="1"/>
        <end position="21"/>
    </location>
</feature>
<feature type="region of interest" description="Disordered" evidence="6">
    <location>
        <begin position="832"/>
        <end position="885"/>
    </location>
</feature>
<feature type="region of interest" description="Disordered" evidence="6">
    <location>
        <begin position="1599"/>
        <end position="1622"/>
    </location>
</feature>
<evidence type="ECO:0000259" key="9">
    <source>
        <dbReference type="PROSITE" id="PS50259"/>
    </source>
</evidence>
<dbReference type="Pfam" id="PF00003">
    <property type="entry name" value="7tm_3"/>
    <property type="match status" value="1"/>
</dbReference>
<name>A0ABD2JMC3_9BILA</name>
<feature type="compositionally biased region" description="Polar residues" evidence="6">
    <location>
        <begin position="1600"/>
        <end position="1622"/>
    </location>
</feature>
<evidence type="ECO:0000256" key="3">
    <source>
        <dbReference type="ARBA" id="ARBA00022989"/>
    </source>
</evidence>
<evidence type="ECO:0000313" key="10">
    <source>
        <dbReference type="EMBL" id="KAL3091756.1"/>
    </source>
</evidence>
<feature type="transmembrane region" description="Helical" evidence="7">
    <location>
        <begin position="1422"/>
        <end position="1442"/>
    </location>
</feature>